<dbReference type="STRING" id="418985.A0A1V9XPV4"/>
<dbReference type="AlphaFoldDB" id="A0A1V9XPV4"/>
<dbReference type="OrthoDB" id="6898072at2759"/>
<feature type="transmembrane region" description="Helical" evidence="1">
    <location>
        <begin position="26"/>
        <end position="45"/>
    </location>
</feature>
<keyword evidence="1" id="KW-1133">Transmembrane helix</keyword>
<keyword evidence="3" id="KW-1185">Reference proteome</keyword>
<evidence type="ECO:0000313" key="2">
    <source>
        <dbReference type="EMBL" id="OQR75501.1"/>
    </source>
</evidence>
<dbReference type="Proteomes" id="UP000192247">
    <property type="component" value="Unassembled WGS sequence"/>
</dbReference>
<keyword evidence="1" id="KW-0472">Membrane</keyword>
<name>A0A1V9XPV4_9ACAR</name>
<sequence>MTAMKFWGQLRLLLWKNGLSHSRQKLRVTIEIIWPLLLFLILMWVRTRGLKLYIHECHFDQKAMPSAGLVPFIQSTVCTLNNTCHEKTAARNSYAFEYNTSLMVQLLEDIDIIVKQKLHGDTLKTIRKLSSDLEELSAFVKKVTNPEVPLKGTPIRYSSFLLTQKDACVFAC</sequence>
<keyword evidence="2" id="KW-0547">Nucleotide-binding</keyword>
<keyword evidence="1" id="KW-0812">Transmembrane</keyword>
<protein>
    <submittedName>
        <fullName evidence="2">ATP-binding cassette sub-family A member 1-like</fullName>
    </submittedName>
</protein>
<comment type="caution">
    <text evidence="2">The sequence shown here is derived from an EMBL/GenBank/DDBJ whole genome shotgun (WGS) entry which is preliminary data.</text>
</comment>
<evidence type="ECO:0000313" key="3">
    <source>
        <dbReference type="Proteomes" id="UP000192247"/>
    </source>
</evidence>
<evidence type="ECO:0000256" key="1">
    <source>
        <dbReference type="SAM" id="Phobius"/>
    </source>
</evidence>
<proteinExistence type="predicted"/>
<gene>
    <name evidence="2" type="ORF">BIW11_08378</name>
</gene>
<dbReference type="GO" id="GO:0005524">
    <property type="term" value="F:ATP binding"/>
    <property type="evidence" value="ECO:0007669"/>
    <property type="project" value="UniProtKB-KW"/>
</dbReference>
<reference evidence="2 3" key="1">
    <citation type="journal article" date="2017" name="Gigascience">
        <title>Draft genome of the honey bee ectoparasitic mite, Tropilaelaps mercedesae, is shaped by the parasitic life history.</title>
        <authorList>
            <person name="Dong X."/>
            <person name="Armstrong S.D."/>
            <person name="Xia D."/>
            <person name="Makepeace B.L."/>
            <person name="Darby A.C."/>
            <person name="Kadowaki T."/>
        </authorList>
    </citation>
    <scope>NUCLEOTIDE SEQUENCE [LARGE SCALE GENOMIC DNA]</scope>
    <source>
        <strain evidence="2">Wuxi-XJTLU</strain>
    </source>
</reference>
<keyword evidence="2" id="KW-0067">ATP-binding</keyword>
<dbReference type="InParanoid" id="A0A1V9XPV4"/>
<dbReference type="EMBL" id="MNPL01006296">
    <property type="protein sequence ID" value="OQR75501.1"/>
    <property type="molecule type" value="Genomic_DNA"/>
</dbReference>
<accession>A0A1V9XPV4</accession>
<organism evidence="2 3">
    <name type="scientific">Tropilaelaps mercedesae</name>
    <dbReference type="NCBI Taxonomy" id="418985"/>
    <lineage>
        <taxon>Eukaryota</taxon>
        <taxon>Metazoa</taxon>
        <taxon>Ecdysozoa</taxon>
        <taxon>Arthropoda</taxon>
        <taxon>Chelicerata</taxon>
        <taxon>Arachnida</taxon>
        <taxon>Acari</taxon>
        <taxon>Parasitiformes</taxon>
        <taxon>Mesostigmata</taxon>
        <taxon>Gamasina</taxon>
        <taxon>Dermanyssoidea</taxon>
        <taxon>Laelapidae</taxon>
        <taxon>Tropilaelaps</taxon>
    </lineage>
</organism>